<dbReference type="Proteomes" id="UP000321635">
    <property type="component" value="Unassembled WGS sequence"/>
</dbReference>
<proteinExistence type="predicted"/>
<evidence type="ECO:0000313" key="2">
    <source>
        <dbReference type="Proteomes" id="UP000321635"/>
    </source>
</evidence>
<gene>
    <name evidence="1" type="ORF">ANI02nite_11150</name>
</gene>
<reference evidence="1 2" key="1">
    <citation type="submission" date="2019-07" db="EMBL/GenBank/DDBJ databases">
        <title>Whole genome shotgun sequence of Acetobacter nitrogenifigens NBRC 105050.</title>
        <authorList>
            <person name="Hosoyama A."/>
            <person name="Uohara A."/>
            <person name="Ohji S."/>
            <person name="Ichikawa N."/>
        </authorList>
    </citation>
    <scope>NUCLEOTIDE SEQUENCE [LARGE SCALE GENOMIC DNA]</scope>
    <source>
        <strain evidence="1 2">NBRC 105050</strain>
    </source>
</reference>
<protein>
    <submittedName>
        <fullName evidence="1">Uncharacterized protein</fullName>
    </submittedName>
</protein>
<dbReference type="EMBL" id="BJYF01000005">
    <property type="protein sequence ID" value="GEN59231.1"/>
    <property type="molecule type" value="Genomic_DNA"/>
</dbReference>
<accession>A0A511X8J0</accession>
<comment type="caution">
    <text evidence="1">The sequence shown here is derived from an EMBL/GenBank/DDBJ whole genome shotgun (WGS) entry which is preliminary data.</text>
</comment>
<keyword evidence="2" id="KW-1185">Reference proteome</keyword>
<evidence type="ECO:0000313" key="1">
    <source>
        <dbReference type="EMBL" id="GEN59231.1"/>
    </source>
</evidence>
<sequence length="57" mass="6542">MRVVKADAAASPVARKDMNVMSAFYAVYALLPMTKKRRFPQKAPMKQATIERNRWVT</sequence>
<name>A0A511X8J0_9PROT</name>
<organism evidence="1 2">
    <name type="scientific">Acetobacter nitrogenifigens DSM 23921 = NBRC 105050</name>
    <dbReference type="NCBI Taxonomy" id="1120919"/>
    <lineage>
        <taxon>Bacteria</taxon>
        <taxon>Pseudomonadati</taxon>
        <taxon>Pseudomonadota</taxon>
        <taxon>Alphaproteobacteria</taxon>
        <taxon>Acetobacterales</taxon>
        <taxon>Acetobacteraceae</taxon>
        <taxon>Acetobacter</taxon>
    </lineage>
</organism>
<dbReference type="AlphaFoldDB" id="A0A511X8J0"/>